<keyword evidence="10" id="KW-1185">Reference proteome</keyword>
<dbReference type="InterPro" id="IPR002464">
    <property type="entry name" value="DNA/RNA_helicase_DEAH_CS"/>
</dbReference>
<feature type="compositionally biased region" description="Basic and acidic residues" evidence="7">
    <location>
        <begin position="17"/>
        <end position="27"/>
    </location>
</feature>
<reference evidence="9" key="1">
    <citation type="submission" date="2013-04" db="EMBL/GenBank/DDBJ databases">
        <authorList>
            <person name="Qu J."/>
            <person name="Murali S.C."/>
            <person name="Bandaranaike D."/>
            <person name="Bellair M."/>
            <person name="Blankenburg K."/>
            <person name="Chao H."/>
            <person name="Dinh H."/>
            <person name="Doddapaneni H."/>
            <person name="Downs B."/>
            <person name="Dugan-Rocha S."/>
            <person name="Elkadiri S."/>
            <person name="Gnanaolivu R.D."/>
            <person name="Hernandez B."/>
            <person name="Javaid M."/>
            <person name="Jayaseelan J.C."/>
            <person name="Lee S."/>
            <person name="Li M."/>
            <person name="Ming W."/>
            <person name="Munidasa M."/>
            <person name="Muniz J."/>
            <person name="Nguyen L."/>
            <person name="Ongeri F."/>
            <person name="Osuji N."/>
            <person name="Pu L.-L."/>
            <person name="Puazo M."/>
            <person name="Qu C."/>
            <person name="Quiroz J."/>
            <person name="Raj R."/>
            <person name="Weissenberger G."/>
            <person name="Xin Y."/>
            <person name="Zou X."/>
            <person name="Han Y."/>
            <person name="Richards S."/>
            <person name="Worley K."/>
            <person name="Muzny D."/>
            <person name="Gibbs R."/>
        </authorList>
    </citation>
    <scope>NUCLEOTIDE SEQUENCE</scope>
    <source>
        <strain evidence="9">Sampled in the wild</strain>
    </source>
</reference>
<dbReference type="PANTHER" id="PTHR18934:SF118">
    <property type="entry name" value="ATP-DEPENDENT RNA HELICASE DHX33"/>
    <property type="match status" value="1"/>
</dbReference>
<comment type="caution">
    <text evidence="9">The sequence shown here is derived from an EMBL/GenBank/DDBJ whole genome shotgun (WGS) entry which is preliminary data.</text>
</comment>
<protein>
    <recommendedName>
        <fullName evidence="1">RNA helicase</fullName>
        <ecNumber evidence="1">3.6.4.13</ecNumber>
    </recommendedName>
</protein>
<keyword evidence="4" id="KW-0347">Helicase</keyword>
<evidence type="ECO:0000256" key="5">
    <source>
        <dbReference type="ARBA" id="ARBA00022840"/>
    </source>
</evidence>
<dbReference type="GO" id="GO:0045943">
    <property type="term" value="P:positive regulation of transcription by RNA polymerase I"/>
    <property type="evidence" value="ECO:0007669"/>
    <property type="project" value="TreeGrafter"/>
</dbReference>
<organism evidence="9 10">
    <name type="scientific">Ladona fulva</name>
    <name type="common">Scarce chaser dragonfly</name>
    <name type="synonym">Libellula fulva</name>
    <dbReference type="NCBI Taxonomy" id="123851"/>
    <lineage>
        <taxon>Eukaryota</taxon>
        <taxon>Metazoa</taxon>
        <taxon>Ecdysozoa</taxon>
        <taxon>Arthropoda</taxon>
        <taxon>Hexapoda</taxon>
        <taxon>Insecta</taxon>
        <taxon>Pterygota</taxon>
        <taxon>Palaeoptera</taxon>
        <taxon>Odonata</taxon>
        <taxon>Epiprocta</taxon>
        <taxon>Anisoptera</taxon>
        <taxon>Libelluloidea</taxon>
        <taxon>Libellulidae</taxon>
        <taxon>Ladona</taxon>
    </lineage>
</organism>
<dbReference type="FunFam" id="3.40.50.300:FF:000750">
    <property type="entry name" value="Putative ATP-dependent RNA helicase DHX33"/>
    <property type="match status" value="1"/>
</dbReference>
<evidence type="ECO:0000313" key="9">
    <source>
        <dbReference type="EMBL" id="KAG8222007.1"/>
    </source>
</evidence>
<reference evidence="9" key="2">
    <citation type="submission" date="2017-10" db="EMBL/GenBank/DDBJ databases">
        <title>Ladona fulva Genome sequencing and assembly.</title>
        <authorList>
            <person name="Murali S."/>
            <person name="Richards S."/>
            <person name="Bandaranaike D."/>
            <person name="Bellair M."/>
            <person name="Blankenburg K."/>
            <person name="Chao H."/>
            <person name="Dinh H."/>
            <person name="Doddapaneni H."/>
            <person name="Dugan-Rocha S."/>
            <person name="Elkadiri S."/>
            <person name="Gnanaolivu R."/>
            <person name="Hernandez B."/>
            <person name="Skinner E."/>
            <person name="Javaid M."/>
            <person name="Lee S."/>
            <person name="Li M."/>
            <person name="Ming W."/>
            <person name="Munidasa M."/>
            <person name="Muniz J."/>
            <person name="Nguyen L."/>
            <person name="Hughes D."/>
            <person name="Osuji N."/>
            <person name="Pu L.-L."/>
            <person name="Puazo M."/>
            <person name="Qu C."/>
            <person name="Quiroz J."/>
            <person name="Raj R."/>
            <person name="Weissenberger G."/>
            <person name="Xin Y."/>
            <person name="Zou X."/>
            <person name="Han Y."/>
            <person name="Worley K."/>
            <person name="Muzny D."/>
            <person name="Gibbs R."/>
        </authorList>
    </citation>
    <scope>NUCLEOTIDE SEQUENCE</scope>
    <source>
        <strain evidence="9">Sampled in the wild</strain>
    </source>
</reference>
<evidence type="ECO:0000256" key="4">
    <source>
        <dbReference type="ARBA" id="ARBA00022806"/>
    </source>
</evidence>
<dbReference type="EC" id="3.6.4.13" evidence="1"/>
<proteinExistence type="predicted"/>
<dbReference type="GO" id="GO:0003724">
    <property type="term" value="F:RNA helicase activity"/>
    <property type="evidence" value="ECO:0007669"/>
    <property type="project" value="UniProtKB-EC"/>
</dbReference>
<dbReference type="Gene3D" id="3.40.50.300">
    <property type="entry name" value="P-loop containing nucleotide triphosphate hydrolases"/>
    <property type="match status" value="2"/>
</dbReference>
<dbReference type="PROSITE" id="PS00690">
    <property type="entry name" value="DEAH_ATP_HELICASE"/>
    <property type="match status" value="1"/>
</dbReference>
<dbReference type="CDD" id="cd17978">
    <property type="entry name" value="DEXHc_DHX33"/>
    <property type="match status" value="1"/>
</dbReference>
<dbReference type="EMBL" id="KZ308120">
    <property type="protein sequence ID" value="KAG8222007.1"/>
    <property type="molecule type" value="Genomic_DNA"/>
</dbReference>
<evidence type="ECO:0000313" key="10">
    <source>
        <dbReference type="Proteomes" id="UP000792457"/>
    </source>
</evidence>
<dbReference type="InterPro" id="IPR001650">
    <property type="entry name" value="Helicase_C-like"/>
</dbReference>
<dbReference type="PROSITE" id="PS51192">
    <property type="entry name" value="HELICASE_ATP_BIND_1"/>
    <property type="match status" value="1"/>
</dbReference>
<dbReference type="InterPro" id="IPR027417">
    <property type="entry name" value="P-loop_NTPase"/>
</dbReference>
<dbReference type="SMART" id="SM00487">
    <property type="entry name" value="DEXDc"/>
    <property type="match status" value="1"/>
</dbReference>
<evidence type="ECO:0000256" key="6">
    <source>
        <dbReference type="ARBA" id="ARBA00047984"/>
    </source>
</evidence>
<dbReference type="SUPFAM" id="SSF52540">
    <property type="entry name" value="P-loop containing nucleoside triphosphate hydrolases"/>
    <property type="match status" value="1"/>
</dbReference>
<dbReference type="AlphaFoldDB" id="A0A8K0NUE4"/>
<dbReference type="OrthoDB" id="10253254at2759"/>
<keyword evidence="2" id="KW-0547">Nucleotide-binding</keyword>
<evidence type="ECO:0000256" key="1">
    <source>
        <dbReference type="ARBA" id="ARBA00012552"/>
    </source>
</evidence>
<comment type="catalytic activity">
    <reaction evidence="6">
        <text>ATP + H2O = ADP + phosphate + H(+)</text>
        <dbReference type="Rhea" id="RHEA:13065"/>
        <dbReference type="ChEBI" id="CHEBI:15377"/>
        <dbReference type="ChEBI" id="CHEBI:15378"/>
        <dbReference type="ChEBI" id="CHEBI:30616"/>
        <dbReference type="ChEBI" id="CHEBI:43474"/>
        <dbReference type="ChEBI" id="CHEBI:456216"/>
        <dbReference type="EC" id="3.6.4.13"/>
    </reaction>
</comment>
<dbReference type="GO" id="GO:0005524">
    <property type="term" value="F:ATP binding"/>
    <property type="evidence" value="ECO:0007669"/>
    <property type="project" value="UniProtKB-KW"/>
</dbReference>
<name>A0A8K0NUE4_LADFU</name>
<dbReference type="GO" id="GO:0003725">
    <property type="term" value="F:double-stranded RNA binding"/>
    <property type="evidence" value="ECO:0007669"/>
    <property type="project" value="TreeGrafter"/>
</dbReference>
<evidence type="ECO:0000256" key="2">
    <source>
        <dbReference type="ARBA" id="ARBA00022741"/>
    </source>
</evidence>
<dbReference type="Pfam" id="PF00270">
    <property type="entry name" value="DEAD"/>
    <property type="match status" value="1"/>
</dbReference>
<evidence type="ECO:0000256" key="7">
    <source>
        <dbReference type="SAM" id="MobiDB-lite"/>
    </source>
</evidence>
<evidence type="ECO:0000259" key="8">
    <source>
        <dbReference type="PROSITE" id="PS51192"/>
    </source>
</evidence>
<sequence>MESKYKIGGSSLTNGFKAEKRHSTPDNEVLLKKFRSGSESPSSKAYTSQNLSKQRKALPVYAVKNKLLEEINKHSTLIIIGETGCGKTTQIPQYIREARLAKKGSVAITQPRRVAAVSVATRVSKEMGCQLGETVGYAVRFEDVTSSQTALKYMTDGMLLREALADNLLMSYSIVILDEAHERTIHTDVLFGIVKQAQSIRKAKMFTPLKIILMSATMDVDQFSSYFDDAPIVYLEGRQHHVDIYSTLEPQDDYTFSILVTIFQIHRKAPAKSIKQIFHYTWKLSVEYVLNLFCLAVLFLCSTFPVQTEKFDVYYLLCVKEAQGMGPMLKVHPLFANMASNHQMEVLRPGAPNTRKLILATNVAETSLTIPGVKYVIDSGMVKQR</sequence>
<dbReference type="GO" id="GO:0005730">
    <property type="term" value="C:nucleolus"/>
    <property type="evidence" value="ECO:0007669"/>
    <property type="project" value="TreeGrafter"/>
</dbReference>
<keyword evidence="5" id="KW-0067">ATP-binding</keyword>
<dbReference type="Pfam" id="PF00271">
    <property type="entry name" value="Helicase_C"/>
    <property type="match status" value="1"/>
</dbReference>
<dbReference type="Proteomes" id="UP000792457">
    <property type="component" value="Unassembled WGS sequence"/>
</dbReference>
<dbReference type="InterPro" id="IPR014001">
    <property type="entry name" value="Helicase_ATP-bd"/>
</dbReference>
<gene>
    <name evidence="9" type="ORF">J437_LFUL002768</name>
</gene>
<dbReference type="InterPro" id="IPR011545">
    <property type="entry name" value="DEAD/DEAH_box_helicase_dom"/>
</dbReference>
<dbReference type="GO" id="GO:0016787">
    <property type="term" value="F:hydrolase activity"/>
    <property type="evidence" value="ECO:0007669"/>
    <property type="project" value="UniProtKB-KW"/>
</dbReference>
<evidence type="ECO:0000256" key="3">
    <source>
        <dbReference type="ARBA" id="ARBA00022801"/>
    </source>
</evidence>
<feature type="domain" description="Helicase ATP-binding" evidence="8">
    <location>
        <begin position="68"/>
        <end position="236"/>
    </location>
</feature>
<keyword evidence="3" id="KW-0378">Hydrolase</keyword>
<dbReference type="PANTHER" id="PTHR18934">
    <property type="entry name" value="ATP-DEPENDENT RNA HELICASE"/>
    <property type="match status" value="1"/>
</dbReference>
<feature type="region of interest" description="Disordered" evidence="7">
    <location>
        <begin position="1"/>
        <end position="27"/>
    </location>
</feature>
<accession>A0A8K0NUE4</accession>